<dbReference type="STRING" id="1125779.HMPREF1219_01761"/>
<evidence type="ECO:0000313" key="2">
    <source>
        <dbReference type="EMBL" id="EPD68577.1"/>
    </source>
</evidence>
<feature type="domain" description="EC042-2821-like Restriction Endonuclease-like" evidence="1">
    <location>
        <begin position="17"/>
        <end position="113"/>
    </location>
</feature>
<dbReference type="AlphaFoldDB" id="S2ZEY4"/>
<protein>
    <recommendedName>
        <fullName evidence="1">EC042-2821-like Restriction Endonuclease-like domain-containing protein</fullName>
    </recommendedName>
</protein>
<dbReference type="EMBL" id="ATBY01000015">
    <property type="protein sequence ID" value="EPD68577.1"/>
    <property type="molecule type" value="Genomic_DNA"/>
</dbReference>
<dbReference type="eggNOG" id="ENOG502Z8HD">
    <property type="taxonomic scope" value="Bacteria"/>
</dbReference>
<dbReference type="Proteomes" id="UP000014408">
    <property type="component" value="Unassembled WGS sequence"/>
</dbReference>
<gene>
    <name evidence="2" type="ORF">HMPREF1219_01761</name>
</gene>
<dbReference type="InterPro" id="IPR049530">
    <property type="entry name" value="EC042_2821"/>
</dbReference>
<evidence type="ECO:0000259" key="1">
    <source>
        <dbReference type="Pfam" id="PF18740"/>
    </source>
</evidence>
<dbReference type="PATRIC" id="fig|1125779.3.peg.1711"/>
<organism evidence="2 3">
    <name type="scientific">Corynebacterium pyruviciproducens ATCC BAA-1742</name>
    <dbReference type="NCBI Taxonomy" id="1125779"/>
    <lineage>
        <taxon>Bacteria</taxon>
        <taxon>Bacillati</taxon>
        <taxon>Actinomycetota</taxon>
        <taxon>Actinomycetes</taxon>
        <taxon>Mycobacteriales</taxon>
        <taxon>Corynebacteriaceae</taxon>
        <taxon>Corynebacterium</taxon>
    </lineage>
</organism>
<name>S2ZEY4_9CORY</name>
<keyword evidence="3" id="KW-1185">Reference proteome</keyword>
<proteinExistence type="predicted"/>
<accession>S2ZEY4</accession>
<evidence type="ECO:0000313" key="3">
    <source>
        <dbReference type="Proteomes" id="UP000014408"/>
    </source>
</evidence>
<dbReference type="Pfam" id="PF18740">
    <property type="entry name" value="EC042_2821"/>
    <property type="match status" value="1"/>
</dbReference>
<sequence>MDKDAEQGIAIVKDVRDSSSYYPFTAKGCINEVRKRLKRARITIKWKGEDVTFNKFHFDLFVRVFSMKSNAKFAYDRKAKNEKASSWIYSQQAIDFIVRYLTKDPMNCLDQLRLKTTEKI</sequence>
<comment type="caution">
    <text evidence="2">The sequence shown here is derived from an EMBL/GenBank/DDBJ whole genome shotgun (WGS) entry which is preliminary data.</text>
</comment>
<dbReference type="HOGENOM" id="CLU_2045758_0_0_11"/>
<reference evidence="2 3" key="1">
    <citation type="submission" date="2013-05" db="EMBL/GenBank/DDBJ databases">
        <title>The Genome Sequence of Corynebacterium pyruviciproducens 1773O (ATCC BAA-1742).</title>
        <authorList>
            <consortium name="The Broad Institute Genomics Platform"/>
            <person name="Earl A."/>
            <person name="Ward D."/>
            <person name="Feldgarden M."/>
            <person name="Gevers D."/>
            <person name="Tong J."/>
            <person name="Walker B."/>
            <person name="Young S."/>
            <person name="Zeng Q."/>
            <person name="Gargeya S."/>
            <person name="Fitzgerald M."/>
            <person name="Haas B."/>
            <person name="Abouelleil A."/>
            <person name="Allen A.W."/>
            <person name="Alvarado L."/>
            <person name="Arachchi H.M."/>
            <person name="Berlin A.M."/>
            <person name="Chapman S.B."/>
            <person name="Gainer-Dewar J."/>
            <person name="Goldberg J."/>
            <person name="Griggs A."/>
            <person name="Gujja S."/>
            <person name="Hansen M."/>
            <person name="Howarth C."/>
            <person name="Imamovic A."/>
            <person name="Ireland A."/>
            <person name="Larimer J."/>
            <person name="McCowan C."/>
            <person name="Murphy C."/>
            <person name="Pearson M."/>
            <person name="Poon T.W."/>
            <person name="Priest M."/>
            <person name="Roberts A."/>
            <person name="Saif S."/>
            <person name="Shea T."/>
            <person name="Sisk P."/>
            <person name="Sykes S."/>
            <person name="Wortman J."/>
            <person name="Nusbaum C."/>
            <person name="Birren B."/>
        </authorList>
    </citation>
    <scope>NUCLEOTIDE SEQUENCE [LARGE SCALE GENOMIC DNA]</scope>
    <source>
        <strain evidence="2 3">ATCC BAA-1742</strain>
    </source>
</reference>